<evidence type="ECO:0000313" key="6">
    <source>
        <dbReference type="EMBL" id="VDI73139.1"/>
    </source>
</evidence>
<evidence type="ECO:0000256" key="3">
    <source>
        <dbReference type="ARBA" id="ARBA00022729"/>
    </source>
</evidence>
<dbReference type="OrthoDB" id="823504at2759"/>
<protein>
    <recommendedName>
        <fullName evidence="8">Peroxidase</fullName>
    </recommendedName>
</protein>
<feature type="chain" id="PRO_5036242713" description="Peroxidase" evidence="5">
    <location>
        <begin position="25"/>
        <end position="716"/>
    </location>
</feature>
<dbReference type="EMBL" id="UYJE01009399">
    <property type="protein sequence ID" value="VDI73139.1"/>
    <property type="molecule type" value="Genomic_DNA"/>
</dbReference>
<evidence type="ECO:0000313" key="7">
    <source>
        <dbReference type="Proteomes" id="UP000596742"/>
    </source>
</evidence>
<comment type="caution">
    <text evidence="6">The sequence shown here is derived from an EMBL/GenBank/DDBJ whole genome shotgun (WGS) entry which is preliminary data.</text>
</comment>
<keyword evidence="2" id="KW-0964">Secreted</keyword>
<dbReference type="FunFam" id="1.10.640.10:FF:000003">
    <property type="entry name" value="chorion peroxidase"/>
    <property type="match status" value="1"/>
</dbReference>
<dbReference type="GO" id="GO:0006979">
    <property type="term" value="P:response to oxidative stress"/>
    <property type="evidence" value="ECO:0007669"/>
    <property type="project" value="InterPro"/>
</dbReference>
<evidence type="ECO:0000256" key="2">
    <source>
        <dbReference type="ARBA" id="ARBA00022525"/>
    </source>
</evidence>
<proteinExistence type="predicted"/>
<dbReference type="InterPro" id="IPR010255">
    <property type="entry name" value="Haem_peroxidase_sf"/>
</dbReference>
<keyword evidence="4" id="KW-0479">Metal-binding</keyword>
<dbReference type="CDD" id="cd09823">
    <property type="entry name" value="peroxinectin_like"/>
    <property type="match status" value="1"/>
</dbReference>
<dbReference type="InterPro" id="IPR037120">
    <property type="entry name" value="Haem_peroxidase_sf_animal"/>
</dbReference>
<dbReference type="EMBL" id="UYJE01009399">
    <property type="protein sequence ID" value="VDI73138.1"/>
    <property type="molecule type" value="Genomic_DNA"/>
</dbReference>
<dbReference type="PANTHER" id="PTHR11475:SF134">
    <property type="entry name" value="LD42267P"/>
    <property type="match status" value="1"/>
</dbReference>
<gene>
    <name evidence="6" type="ORF">MGAL_10B004910</name>
</gene>
<dbReference type="PANTHER" id="PTHR11475">
    <property type="entry name" value="OXIDASE/PEROXIDASE"/>
    <property type="match status" value="1"/>
</dbReference>
<dbReference type="GO" id="GO:0004601">
    <property type="term" value="F:peroxidase activity"/>
    <property type="evidence" value="ECO:0007669"/>
    <property type="project" value="InterPro"/>
</dbReference>
<dbReference type="AlphaFoldDB" id="A0A8B6H2Q6"/>
<reference evidence="6" key="1">
    <citation type="submission" date="2018-11" db="EMBL/GenBank/DDBJ databases">
        <authorList>
            <person name="Alioto T."/>
            <person name="Alioto T."/>
        </authorList>
    </citation>
    <scope>NUCLEOTIDE SEQUENCE</scope>
</reference>
<dbReference type="GO" id="GO:0046872">
    <property type="term" value="F:metal ion binding"/>
    <property type="evidence" value="ECO:0007669"/>
    <property type="project" value="UniProtKB-KW"/>
</dbReference>
<evidence type="ECO:0000256" key="4">
    <source>
        <dbReference type="PIRSR" id="PIRSR619791-2"/>
    </source>
</evidence>
<accession>A0A8B6H2Q6</accession>
<dbReference type="Gene3D" id="1.10.640.10">
    <property type="entry name" value="Haem peroxidase domain superfamily, animal type"/>
    <property type="match status" value="1"/>
</dbReference>
<evidence type="ECO:0008006" key="8">
    <source>
        <dbReference type="Google" id="ProtNLM"/>
    </source>
</evidence>
<dbReference type="PRINTS" id="PR00457">
    <property type="entry name" value="ANPEROXIDASE"/>
</dbReference>
<keyword evidence="4" id="KW-0408">Iron</keyword>
<keyword evidence="4" id="KW-0349">Heme</keyword>
<dbReference type="GO" id="GO:0020037">
    <property type="term" value="F:heme binding"/>
    <property type="evidence" value="ECO:0007669"/>
    <property type="project" value="InterPro"/>
</dbReference>
<dbReference type="InterPro" id="IPR019791">
    <property type="entry name" value="Haem_peroxidase_animal"/>
</dbReference>
<keyword evidence="7" id="KW-1185">Reference proteome</keyword>
<name>A0A8B6H2Q6_MYTGA</name>
<dbReference type="Proteomes" id="UP000596742">
    <property type="component" value="Unassembled WGS sequence"/>
</dbReference>
<organism evidence="6 7">
    <name type="scientific">Mytilus galloprovincialis</name>
    <name type="common">Mediterranean mussel</name>
    <dbReference type="NCBI Taxonomy" id="29158"/>
    <lineage>
        <taxon>Eukaryota</taxon>
        <taxon>Metazoa</taxon>
        <taxon>Spiralia</taxon>
        <taxon>Lophotrochozoa</taxon>
        <taxon>Mollusca</taxon>
        <taxon>Bivalvia</taxon>
        <taxon>Autobranchia</taxon>
        <taxon>Pteriomorphia</taxon>
        <taxon>Mytilida</taxon>
        <taxon>Mytiloidea</taxon>
        <taxon>Mytilidae</taxon>
        <taxon>Mytilinae</taxon>
        <taxon>Mytilus</taxon>
    </lineage>
</organism>
<feature type="signal peptide" evidence="5">
    <location>
        <begin position="1"/>
        <end position="24"/>
    </location>
</feature>
<dbReference type="SUPFAM" id="SSF48113">
    <property type="entry name" value="Heme-dependent peroxidases"/>
    <property type="match status" value="1"/>
</dbReference>
<feature type="binding site" description="axial binding residue" evidence="4">
    <location>
        <position position="470"/>
    </location>
    <ligand>
        <name>heme b</name>
        <dbReference type="ChEBI" id="CHEBI:60344"/>
    </ligand>
    <ligandPart>
        <name>Fe</name>
        <dbReference type="ChEBI" id="CHEBI:18248"/>
    </ligandPart>
</feature>
<keyword evidence="3 5" id="KW-0732">Signal</keyword>
<sequence length="716" mass="80827">MGPGVKLMLCIVLCCYLYLGHVTAGREKRQISQAVIGAYLKQALVEANQELAQMKAIDKMMVDQGIDAPAGSRSYSWHLGRFLYTKDAKKVRILSDKAWVTVRTTKKLVERTGWTLAEVQVNPYIVSEWRLQVAASCPFMEPKCNPYTRYRTADGACNNLNDPSLGAALTRQRRMMDNAYEDGIDAPRMHSVLGGYLPSPRIVSNVMHKSDCCPQFSDRLAVAVMQFGQFIEHDVISTPMITGYEGADIQCCEAPAHITAQRAACLPIAIPANDERFKDKCMNFVRAVPGLKKNCDMGIRSPLNQASAYLDSSQIYGTDTAEQHRLRAGFGGLMNITVLGLLPATSEDHCIKEMNGDYCMDSGDFRVNHVPGLTVMHTIFVREHNRLATTLSLLNVHWDDETIFQETRKIINAVQQHLVYNELLPTILNHEYMTRYGLYSKAQGCEDTYDMNVQTDIMMGFSGAAMRFPHTRIPNVQAMVDKQFRGRMDARIFDTFDKPKFILQNMGQALNDFARWLTTFPQMKDDRFVESGVRDNLFMDESGKSFDLISLNIQRAREQGIPPYNEWRKLCGLPPANYFYAGQGGLVDHKPDVVHLMSTVYKHCDDIDLFTGGLTETPLPGSPIGPVFSCIIATQFANLKQGDRFWYERDPPITGFTPAQVDQIKKTTLSLVMCKNLDFPFIQRNALLLPSQENPRVRCDSMPEIDLDFWKVPAFK</sequence>
<comment type="subcellular location">
    <subcellularLocation>
        <location evidence="1">Secreted</location>
    </subcellularLocation>
</comment>
<dbReference type="PROSITE" id="PS50292">
    <property type="entry name" value="PEROXIDASE_3"/>
    <property type="match status" value="1"/>
</dbReference>
<evidence type="ECO:0000256" key="1">
    <source>
        <dbReference type="ARBA" id="ARBA00004613"/>
    </source>
</evidence>
<evidence type="ECO:0000256" key="5">
    <source>
        <dbReference type="SAM" id="SignalP"/>
    </source>
</evidence>
<dbReference type="Pfam" id="PF03098">
    <property type="entry name" value="An_peroxidase"/>
    <property type="match status" value="1"/>
</dbReference>
<dbReference type="GO" id="GO:0005576">
    <property type="term" value="C:extracellular region"/>
    <property type="evidence" value="ECO:0007669"/>
    <property type="project" value="UniProtKB-SubCell"/>
</dbReference>